<evidence type="ECO:0000256" key="1">
    <source>
        <dbReference type="ARBA" id="ARBA00004613"/>
    </source>
</evidence>
<dbReference type="EMBL" id="SDWS01000004">
    <property type="protein sequence ID" value="RYB90726.1"/>
    <property type="molecule type" value="Genomic_DNA"/>
</dbReference>
<gene>
    <name evidence="5" type="ORF">EUA06_10580</name>
</gene>
<reference evidence="5 6" key="1">
    <citation type="submission" date="2019-01" db="EMBL/GenBank/DDBJ databases">
        <title>Novel species of Nocardioides.</title>
        <authorList>
            <person name="Liu Q."/>
            <person name="Xin Y.-H."/>
        </authorList>
    </citation>
    <scope>NUCLEOTIDE SEQUENCE [LARGE SCALE GENOMIC DNA]</scope>
    <source>
        <strain evidence="5 6">HLT3-15</strain>
    </source>
</reference>
<dbReference type="OrthoDB" id="9763050at2"/>
<dbReference type="PANTHER" id="PTHR34216:SF3">
    <property type="entry name" value="POLY-BETA-1,6-N-ACETYL-D-GLUCOSAMINE N-DEACETYLASE"/>
    <property type="match status" value="1"/>
</dbReference>
<dbReference type="PANTHER" id="PTHR34216">
    <property type="match status" value="1"/>
</dbReference>
<dbReference type="InterPro" id="IPR011330">
    <property type="entry name" value="Glyco_hydro/deAcase_b/a-brl"/>
</dbReference>
<feature type="region of interest" description="Disordered" evidence="3">
    <location>
        <begin position="25"/>
        <end position="48"/>
    </location>
</feature>
<dbReference type="InterPro" id="IPR002509">
    <property type="entry name" value="NODB_dom"/>
</dbReference>
<feature type="domain" description="NodB homology" evidence="4">
    <location>
        <begin position="97"/>
        <end position="271"/>
    </location>
</feature>
<dbReference type="SUPFAM" id="SSF88713">
    <property type="entry name" value="Glycoside hydrolase/deacetylase"/>
    <property type="match status" value="1"/>
</dbReference>
<dbReference type="PROSITE" id="PS51677">
    <property type="entry name" value="NODB"/>
    <property type="match status" value="1"/>
</dbReference>
<protein>
    <submittedName>
        <fullName evidence="5">Polysaccharide deacetylase family protein</fullName>
    </submittedName>
</protein>
<dbReference type="CDD" id="cd10918">
    <property type="entry name" value="CE4_NodB_like_5s_6s"/>
    <property type="match status" value="1"/>
</dbReference>
<dbReference type="GO" id="GO:0016810">
    <property type="term" value="F:hydrolase activity, acting on carbon-nitrogen (but not peptide) bonds"/>
    <property type="evidence" value="ECO:0007669"/>
    <property type="project" value="InterPro"/>
</dbReference>
<organism evidence="5 6">
    <name type="scientific">Nocardioides glacieisoli</name>
    <dbReference type="NCBI Taxonomy" id="1168730"/>
    <lineage>
        <taxon>Bacteria</taxon>
        <taxon>Bacillati</taxon>
        <taxon>Actinomycetota</taxon>
        <taxon>Actinomycetes</taxon>
        <taxon>Propionibacteriales</taxon>
        <taxon>Nocardioidaceae</taxon>
        <taxon>Nocardioides</taxon>
    </lineage>
</organism>
<dbReference type="AlphaFoldDB" id="A0A4Q2RQF6"/>
<comment type="caution">
    <text evidence="5">The sequence shown here is derived from an EMBL/GenBank/DDBJ whole genome shotgun (WGS) entry which is preliminary data.</text>
</comment>
<evidence type="ECO:0000313" key="6">
    <source>
        <dbReference type="Proteomes" id="UP000291838"/>
    </source>
</evidence>
<name>A0A4Q2RQF6_9ACTN</name>
<dbReference type="Proteomes" id="UP000291838">
    <property type="component" value="Unassembled WGS sequence"/>
</dbReference>
<keyword evidence="2" id="KW-0732">Signal</keyword>
<evidence type="ECO:0000256" key="3">
    <source>
        <dbReference type="SAM" id="MobiDB-lite"/>
    </source>
</evidence>
<evidence type="ECO:0000256" key="2">
    <source>
        <dbReference type="ARBA" id="ARBA00022729"/>
    </source>
</evidence>
<feature type="compositionally biased region" description="Basic and acidic residues" evidence="3">
    <location>
        <begin position="25"/>
        <end position="41"/>
    </location>
</feature>
<dbReference type="Gene3D" id="3.20.20.370">
    <property type="entry name" value="Glycoside hydrolase/deacetylase"/>
    <property type="match status" value="1"/>
</dbReference>
<dbReference type="InterPro" id="IPR051398">
    <property type="entry name" value="Polysacch_Deacetylase"/>
</dbReference>
<proteinExistence type="predicted"/>
<accession>A0A4Q2RQF6</accession>
<dbReference type="Pfam" id="PF01522">
    <property type="entry name" value="Polysacc_deac_1"/>
    <property type="match status" value="1"/>
</dbReference>
<evidence type="ECO:0000259" key="4">
    <source>
        <dbReference type="PROSITE" id="PS51677"/>
    </source>
</evidence>
<dbReference type="GO" id="GO:0005975">
    <property type="term" value="P:carbohydrate metabolic process"/>
    <property type="evidence" value="ECO:0007669"/>
    <property type="project" value="InterPro"/>
</dbReference>
<comment type="subcellular location">
    <subcellularLocation>
        <location evidence="1">Secreted</location>
    </subcellularLocation>
</comment>
<keyword evidence="6" id="KW-1185">Reference proteome</keyword>
<evidence type="ECO:0000313" key="5">
    <source>
        <dbReference type="EMBL" id="RYB90726.1"/>
    </source>
</evidence>
<dbReference type="GO" id="GO:0005576">
    <property type="term" value="C:extracellular region"/>
    <property type="evidence" value="ECO:0007669"/>
    <property type="project" value="UniProtKB-SubCell"/>
</dbReference>
<sequence length="271" mass="29835">MGQEAAAAGVDESRDARLLEHVRADPHDAHDPHPSEQHGCAEGRVNAPRAGRPTVVNFHGIGEPPAHVPPDEVPFWCPLDDWHRIADVLAVEVAGGAAVAITFDDGNSSDVEHALPVLAERDLTATFHVCAGRLDLPAYVDGSAVQHLRSSGMSIGSHGWDHVDLRALSDPDLVRAGRDSRQRLGEVCGEPVTSFAVPLGSYDRRVLGHLRDYRTVLTSDATTWDGTDWIVPRWSYVRGWDAARVRSLARGGESRRHRWRQRTSMAVKRRR</sequence>